<reference evidence="2" key="1">
    <citation type="submission" date="2017-01" db="EMBL/GenBank/DDBJ databases">
        <authorList>
            <person name="Varghese N."/>
            <person name="Submissions S."/>
        </authorList>
    </citation>
    <scope>NUCLEOTIDE SEQUENCE [LARGE SCALE GENOMIC DNA]</scope>
    <source>
        <strain evidence="2">DSM 23145</strain>
    </source>
</reference>
<dbReference type="Proteomes" id="UP000185839">
    <property type="component" value="Unassembled WGS sequence"/>
</dbReference>
<dbReference type="AlphaFoldDB" id="A0A1N7L737"/>
<keyword evidence="2" id="KW-1185">Reference proteome</keyword>
<name>A0A1N7L737_9FLAO</name>
<proteinExistence type="predicted"/>
<sequence>MSAKVRRFINLNKEIPFHPDAGNRICVIDKLNNKKSVLYFKLYDSQLVT</sequence>
<evidence type="ECO:0000313" key="2">
    <source>
        <dbReference type="Proteomes" id="UP000185839"/>
    </source>
</evidence>
<dbReference type="EMBL" id="FTOI01000004">
    <property type="protein sequence ID" value="SIS69634.1"/>
    <property type="molecule type" value="Genomic_DNA"/>
</dbReference>
<evidence type="ECO:0000313" key="1">
    <source>
        <dbReference type="EMBL" id="SIS69634.1"/>
    </source>
</evidence>
<organism evidence="1 2">
    <name type="scientific">Kaistella chaponensis</name>
    <dbReference type="NCBI Taxonomy" id="713588"/>
    <lineage>
        <taxon>Bacteria</taxon>
        <taxon>Pseudomonadati</taxon>
        <taxon>Bacteroidota</taxon>
        <taxon>Flavobacteriia</taxon>
        <taxon>Flavobacteriales</taxon>
        <taxon>Weeksellaceae</taxon>
        <taxon>Chryseobacterium group</taxon>
        <taxon>Kaistella</taxon>
    </lineage>
</organism>
<protein>
    <submittedName>
        <fullName evidence="1">Uncharacterized protein</fullName>
    </submittedName>
</protein>
<accession>A0A1N7L737</accession>
<gene>
    <name evidence="1" type="ORF">SAMN05421789_104272</name>
</gene>